<accession>A0ABP6UGC6</accession>
<sequence>MRTYGTRRDRPDPTRQTGLKDRRSAAVNNDRAFDNQTLDACVAPGKTPVHRSALSNTYRQYALECDNAKGRHRSHP</sequence>
<organism evidence="2 3">
    <name type="scientific">Streptomyces prasinosporus</name>
    <dbReference type="NCBI Taxonomy" id="68256"/>
    <lineage>
        <taxon>Bacteria</taxon>
        <taxon>Bacillati</taxon>
        <taxon>Actinomycetota</taxon>
        <taxon>Actinomycetes</taxon>
        <taxon>Kitasatosporales</taxon>
        <taxon>Streptomycetaceae</taxon>
        <taxon>Streptomyces</taxon>
        <taxon>Streptomyces albogriseolus group</taxon>
    </lineage>
</organism>
<protein>
    <submittedName>
        <fullName evidence="2">Uncharacterized protein</fullName>
    </submittedName>
</protein>
<keyword evidence="3" id="KW-1185">Reference proteome</keyword>
<proteinExistence type="predicted"/>
<gene>
    <name evidence="2" type="ORF">GCM10019016_139260</name>
</gene>
<comment type="caution">
    <text evidence="2">The sequence shown here is derived from an EMBL/GenBank/DDBJ whole genome shotgun (WGS) entry which is preliminary data.</text>
</comment>
<evidence type="ECO:0000256" key="1">
    <source>
        <dbReference type="SAM" id="MobiDB-lite"/>
    </source>
</evidence>
<evidence type="ECO:0000313" key="2">
    <source>
        <dbReference type="EMBL" id="GAA3506811.1"/>
    </source>
</evidence>
<evidence type="ECO:0000313" key="3">
    <source>
        <dbReference type="Proteomes" id="UP001501455"/>
    </source>
</evidence>
<dbReference type="Proteomes" id="UP001501455">
    <property type="component" value="Unassembled WGS sequence"/>
</dbReference>
<name>A0ABP6UGC6_9ACTN</name>
<reference evidence="3" key="1">
    <citation type="journal article" date="2019" name="Int. J. Syst. Evol. Microbiol.">
        <title>The Global Catalogue of Microorganisms (GCM) 10K type strain sequencing project: providing services to taxonomists for standard genome sequencing and annotation.</title>
        <authorList>
            <consortium name="The Broad Institute Genomics Platform"/>
            <consortium name="The Broad Institute Genome Sequencing Center for Infectious Disease"/>
            <person name="Wu L."/>
            <person name="Ma J."/>
        </authorList>
    </citation>
    <scope>NUCLEOTIDE SEQUENCE [LARGE SCALE GENOMIC DNA]</scope>
    <source>
        <strain evidence="3">JCM 4816</strain>
    </source>
</reference>
<feature type="region of interest" description="Disordered" evidence="1">
    <location>
        <begin position="1"/>
        <end position="29"/>
    </location>
</feature>
<dbReference type="EMBL" id="BAAAXF010000095">
    <property type="protein sequence ID" value="GAA3506811.1"/>
    <property type="molecule type" value="Genomic_DNA"/>
</dbReference>
<feature type="compositionally biased region" description="Basic and acidic residues" evidence="1">
    <location>
        <begin position="1"/>
        <end position="24"/>
    </location>
</feature>